<evidence type="ECO:0000259" key="13">
    <source>
        <dbReference type="Pfam" id="PF08491"/>
    </source>
</evidence>
<dbReference type="InterPro" id="IPR013698">
    <property type="entry name" value="Squalene_epoxidase"/>
</dbReference>
<keyword evidence="11" id="KW-1133">Transmembrane helix</keyword>
<organism evidence="14 15">
    <name type="scientific">Trapa natans</name>
    <name type="common">Water chestnut</name>
    <dbReference type="NCBI Taxonomy" id="22666"/>
    <lineage>
        <taxon>Eukaryota</taxon>
        <taxon>Viridiplantae</taxon>
        <taxon>Streptophyta</taxon>
        <taxon>Embryophyta</taxon>
        <taxon>Tracheophyta</taxon>
        <taxon>Spermatophyta</taxon>
        <taxon>Magnoliopsida</taxon>
        <taxon>eudicotyledons</taxon>
        <taxon>Gunneridae</taxon>
        <taxon>Pentapetalae</taxon>
        <taxon>rosids</taxon>
        <taxon>malvids</taxon>
        <taxon>Myrtales</taxon>
        <taxon>Lythraceae</taxon>
        <taxon>Trapa</taxon>
    </lineage>
</organism>
<evidence type="ECO:0000256" key="8">
    <source>
        <dbReference type="ARBA" id="ARBA00023002"/>
    </source>
</evidence>
<feature type="domain" description="FAD-binding" evidence="12">
    <location>
        <begin position="156"/>
        <end position="323"/>
    </location>
</feature>
<evidence type="ECO:0000256" key="10">
    <source>
        <dbReference type="ARBA" id="ARBA00048658"/>
    </source>
</evidence>
<comment type="pathway">
    <text evidence="3">Terpene metabolism; lanosterol biosynthesis; lanosterol from farnesyl diphosphate: step 2/3.</text>
</comment>
<evidence type="ECO:0000256" key="7">
    <source>
        <dbReference type="ARBA" id="ARBA00022827"/>
    </source>
</evidence>
<evidence type="ECO:0000256" key="9">
    <source>
        <dbReference type="ARBA" id="ARBA00023136"/>
    </source>
</evidence>
<name>A0AAN7LM51_TRANT</name>
<comment type="catalytic activity">
    <reaction evidence="10">
        <text>squalene + reduced [NADPH--hemoprotein reductase] + O2 = (S)-2,3-epoxysqualene + oxidized [NADPH--hemoprotein reductase] + H2O + H(+)</text>
        <dbReference type="Rhea" id="RHEA:25282"/>
        <dbReference type="Rhea" id="RHEA-COMP:11964"/>
        <dbReference type="Rhea" id="RHEA-COMP:11965"/>
        <dbReference type="ChEBI" id="CHEBI:15377"/>
        <dbReference type="ChEBI" id="CHEBI:15378"/>
        <dbReference type="ChEBI" id="CHEBI:15379"/>
        <dbReference type="ChEBI" id="CHEBI:15440"/>
        <dbReference type="ChEBI" id="CHEBI:15441"/>
        <dbReference type="ChEBI" id="CHEBI:57618"/>
        <dbReference type="ChEBI" id="CHEBI:58210"/>
        <dbReference type="EC" id="1.14.14.17"/>
    </reaction>
</comment>
<dbReference type="GO" id="GO:0004506">
    <property type="term" value="F:squalene monooxygenase activity"/>
    <property type="evidence" value="ECO:0007669"/>
    <property type="project" value="UniProtKB-EC"/>
</dbReference>
<evidence type="ECO:0000313" key="15">
    <source>
        <dbReference type="Proteomes" id="UP001346149"/>
    </source>
</evidence>
<dbReference type="Pfam" id="PF01494">
    <property type="entry name" value="FAD_binding_3"/>
    <property type="match status" value="1"/>
</dbReference>
<dbReference type="EMBL" id="JAXQNO010000015">
    <property type="protein sequence ID" value="KAK4783261.1"/>
    <property type="molecule type" value="Genomic_DNA"/>
</dbReference>
<evidence type="ECO:0000256" key="6">
    <source>
        <dbReference type="ARBA" id="ARBA00022630"/>
    </source>
</evidence>
<proteinExistence type="inferred from homology"/>
<keyword evidence="6" id="KW-0285">Flavoprotein</keyword>
<comment type="similarity">
    <text evidence="4">Belongs to the squalene monooxygenase family.</text>
</comment>
<dbReference type="GO" id="GO:0071949">
    <property type="term" value="F:FAD binding"/>
    <property type="evidence" value="ECO:0007669"/>
    <property type="project" value="InterPro"/>
</dbReference>
<dbReference type="Gene3D" id="3.50.50.60">
    <property type="entry name" value="FAD/NAD(P)-binding domain"/>
    <property type="match status" value="2"/>
</dbReference>
<dbReference type="PANTHER" id="PTHR10835:SF0">
    <property type="entry name" value="SQUALENE MONOOXYGENASE"/>
    <property type="match status" value="1"/>
</dbReference>
<dbReference type="EC" id="1.14.14.17" evidence="5"/>
<accession>A0AAN7LM51</accession>
<sequence length="648" mass="70182">MGVSYIGTSLRSLYKFTSPPTLSLRLHKPTSYISIKFTTLAASRRISSRARGRGNPGPVGSSSSFRAFSSLVVGSFSSLVSCGGDSSISSNKGMEMAGDQVYIVLGTFLLGSILGLLFYRALCRDKDNAKAAKAAKAGSKEARCQRDGSVSAATDDVIIVGAGVAGSALAHTLGKDGRRVRVIERDLTEPDRIVGELLQPGGYLKLIELGLEDCVEEIDAQRVYGYALFKDGRNTRLSYPLEKFHSDVSGRSFHNGRFIQRMRQKVATLPNVHMEQGTVTSLIEENGTIKGVHYKTKSGQEMDAFAPLTIVCDGCFSNLRRSLCKPKVMSPISELCILTVWLVYFTINQRVSLSLQVDIPSHFVGLVLENCQLPYANHGHVILADPSPILFYPISSTEVRCLVDVPGQKLPSVGNGEMANYMKTAVAPQVPPEIRDAFIAAIDKGNIRSMPNRSMPADPQPTPGALLLGDAFNMRHPLTGGGMTVALSDIVVLRDLLKPLSNLHNADALCKYLESFYTLRKPVASTINTLAGALYKVFSASPDQARKEMRQACFDYLSLGGVFSNGPVALLSGLNPKPLSLVLHFFAVAVYGVGRLLVPFPSPKRLLVGARLISSASSIIFPILKAEGLRQMFFPVAVPTYYRPPSVK</sequence>
<comment type="subcellular location">
    <subcellularLocation>
        <location evidence="2">Membrane</location>
    </subcellularLocation>
</comment>
<evidence type="ECO:0000256" key="1">
    <source>
        <dbReference type="ARBA" id="ARBA00001974"/>
    </source>
</evidence>
<dbReference type="SUPFAM" id="SSF51905">
    <property type="entry name" value="FAD/NAD(P)-binding domain"/>
    <property type="match status" value="1"/>
</dbReference>
<feature type="transmembrane region" description="Helical" evidence="11">
    <location>
        <begin position="101"/>
        <end position="122"/>
    </location>
</feature>
<dbReference type="GO" id="GO:0016126">
    <property type="term" value="P:sterol biosynthetic process"/>
    <property type="evidence" value="ECO:0007669"/>
    <property type="project" value="InterPro"/>
</dbReference>
<keyword evidence="8" id="KW-0560">Oxidoreductase</keyword>
<evidence type="ECO:0000256" key="4">
    <source>
        <dbReference type="ARBA" id="ARBA00008802"/>
    </source>
</evidence>
<dbReference type="PRINTS" id="PR00420">
    <property type="entry name" value="RNGMNOXGNASE"/>
</dbReference>
<feature type="domain" description="Squalene epoxidase" evidence="13">
    <location>
        <begin position="354"/>
        <end position="606"/>
    </location>
</feature>
<dbReference type="PANTHER" id="PTHR10835">
    <property type="entry name" value="SQUALENE MONOOXYGENASE"/>
    <property type="match status" value="1"/>
</dbReference>
<dbReference type="InterPro" id="IPR002938">
    <property type="entry name" value="FAD-bd"/>
</dbReference>
<reference evidence="14 15" key="1">
    <citation type="journal article" date="2023" name="Hortic Res">
        <title>Pangenome of water caltrop reveals structural variations and asymmetric subgenome divergence after allopolyploidization.</title>
        <authorList>
            <person name="Zhang X."/>
            <person name="Chen Y."/>
            <person name="Wang L."/>
            <person name="Yuan Y."/>
            <person name="Fang M."/>
            <person name="Shi L."/>
            <person name="Lu R."/>
            <person name="Comes H.P."/>
            <person name="Ma Y."/>
            <person name="Chen Y."/>
            <person name="Huang G."/>
            <person name="Zhou Y."/>
            <person name="Zheng Z."/>
            <person name="Qiu Y."/>
        </authorList>
    </citation>
    <scope>NUCLEOTIDE SEQUENCE [LARGE SCALE GENOMIC DNA]</scope>
    <source>
        <strain evidence="14">F231</strain>
    </source>
</reference>
<evidence type="ECO:0000256" key="11">
    <source>
        <dbReference type="SAM" id="Phobius"/>
    </source>
</evidence>
<dbReference type="InterPro" id="IPR040125">
    <property type="entry name" value="Squalene_monox"/>
</dbReference>
<dbReference type="Pfam" id="PF08491">
    <property type="entry name" value="SE"/>
    <property type="match status" value="1"/>
</dbReference>
<comment type="cofactor">
    <cofactor evidence="1">
        <name>FAD</name>
        <dbReference type="ChEBI" id="CHEBI:57692"/>
    </cofactor>
</comment>
<keyword evidence="7" id="KW-0274">FAD</keyword>
<evidence type="ECO:0000259" key="12">
    <source>
        <dbReference type="Pfam" id="PF01494"/>
    </source>
</evidence>
<evidence type="ECO:0000256" key="2">
    <source>
        <dbReference type="ARBA" id="ARBA00004370"/>
    </source>
</evidence>
<dbReference type="Proteomes" id="UP001346149">
    <property type="component" value="Unassembled WGS sequence"/>
</dbReference>
<comment type="caution">
    <text evidence="14">The sequence shown here is derived from an EMBL/GenBank/DDBJ whole genome shotgun (WGS) entry which is preliminary data.</text>
</comment>
<keyword evidence="15" id="KW-1185">Reference proteome</keyword>
<dbReference type="GO" id="GO:0016020">
    <property type="term" value="C:membrane"/>
    <property type="evidence" value="ECO:0007669"/>
    <property type="project" value="UniProtKB-SubCell"/>
</dbReference>
<dbReference type="AlphaFoldDB" id="A0AAN7LM51"/>
<keyword evidence="11" id="KW-0812">Transmembrane</keyword>
<gene>
    <name evidence="14" type="ORF">SAY86_007635</name>
</gene>
<evidence type="ECO:0000256" key="3">
    <source>
        <dbReference type="ARBA" id="ARBA00005018"/>
    </source>
</evidence>
<dbReference type="InterPro" id="IPR036188">
    <property type="entry name" value="FAD/NAD-bd_sf"/>
</dbReference>
<evidence type="ECO:0000313" key="14">
    <source>
        <dbReference type="EMBL" id="KAK4783261.1"/>
    </source>
</evidence>
<protein>
    <recommendedName>
        <fullName evidence="5">squalene monooxygenase</fullName>
        <ecNumber evidence="5">1.14.14.17</ecNumber>
    </recommendedName>
</protein>
<dbReference type="GO" id="GO:0005783">
    <property type="term" value="C:endoplasmic reticulum"/>
    <property type="evidence" value="ECO:0007669"/>
    <property type="project" value="TreeGrafter"/>
</dbReference>
<evidence type="ECO:0000256" key="5">
    <source>
        <dbReference type="ARBA" id="ARBA00012312"/>
    </source>
</evidence>
<keyword evidence="9 11" id="KW-0472">Membrane</keyword>